<proteinExistence type="predicted"/>
<gene>
    <name evidence="2" type="ORF">M747DRAFT_291338</name>
</gene>
<dbReference type="VEuPathDB" id="FungiDB:M747DRAFT_291338"/>
<evidence type="ECO:0000256" key="1">
    <source>
        <dbReference type="SAM" id="MobiDB-lite"/>
    </source>
</evidence>
<evidence type="ECO:0000313" key="2">
    <source>
        <dbReference type="EMBL" id="RDH25526.1"/>
    </source>
</evidence>
<dbReference type="AlphaFoldDB" id="A0A370CFL5"/>
<organism evidence="2 3">
    <name type="scientific">Aspergillus niger ATCC 13496</name>
    <dbReference type="NCBI Taxonomy" id="1353008"/>
    <lineage>
        <taxon>Eukaryota</taxon>
        <taxon>Fungi</taxon>
        <taxon>Dikarya</taxon>
        <taxon>Ascomycota</taxon>
        <taxon>Pezizomycotina</taxon>
        <taxon>Eurotiomycetes</taxon>
        <taxon>Eurotiomycetidae</taxon>
        <taxon>Eurotiales</taxon>
        <taxon>Aspergillaceae</taxon>
        <taxon>Aspergillus</taxon>
        <taxon>Aspergillus subgen. Circumdati</taxon>
    </lineage>
</organism>
<name>A0A370CFL5_ASPNG</name>
<dbReference type="Proteomes" id="UP000253845">
    <property type="component" value="Unassembled WGS sequence"/>
</dbReference>
<protein>
    <submittedName>
        <fullName evidence="2">Uncharacterized protein</fullName>
    </submittedName>
</protein>
<dbReference type="EMBL" id="KZ851899">
    <property type="protein sequence ID" value="RDH25526.1"/>
    <property type="molecule type" value="Genomic_DNA"/>
</dbReference>
<accession>A0A370CFL5</accession>
<feature type="region of interest" description="Disordered" evidence="1">
    <location>
        <begin position="77"/>
        <end position="98"/>
    </location>
</feature>
<reference evidence="2 3" key="1">
    <citation type="submission" date="2018-07" db="EMBL/GenBank/DDBJ databases">
        <title>Section-level genome sequencing of Aspergillus section Nigri to investigate inter- and intra-species variation.</title>
        <authorList>
            <consortium name="DOE Joint Genome Institute"/>
            <person name="Vesth T.C."/>
            <person name="Nybo J.L."/>
            <person name="Theobald S."/>
            <person name="Frisvad J.C."/>
            <person name="Larsen T.O."/>
            <person name="Nielsen K.F."/>
            <person name="Hoof J.B."/>
            <person name="Brandl J."/>
            <person name="Salamov A."/>
            <person name="Riley R."/>
            <person name="Gladden J.M."/>
            <person name="Phatale P."/>
            <person name="Nielsen M.T."/>
            <person name="Lyhne E.K."/>
            <person name="Kogle M.E."/>
            <person name="Strasser K."/>
            <person name="McDonnell E."/>
            <person name="Barry K."/>
            <person name="Clum A."/>
            <person name="Chen C."/>
            <person name="Nolan M."/>
            <person name="Sandor L."/>
            <person name="Kuo A."/>
            <person name="Lipzen A."/>
            <person name="Hainaut M."/>
            <person name="Drula E."/>
            <person name="Tsang A."/>
            <person name="Magnuson J.K."/>
            <person name="Henrissat B."/>
            <person name="Wiebenga A."/>
            <person name="Simmons B.A."/>
            <person name="Makela M.R."/>
            <person name="De vries R.P."/>
            <person name="Grigoriev I.V."/>
            <person name="Mortensen U.H."/>
            <person name="Baker S.E."/>
            <person name="Andersen M.R."/>
        </authorList>
    </citation>
    <scope>NUCLEOTIDE SEQUENCE [LARGE SCALE GENOMIC DNA]</scope>
    <source>
        <strain evidence="2 3">ATCC 13496</strain>
    </source>
</reference>
<sequence length="98" mass="10729">MIVGRPSSERVDLTGPRRQHHIHLRSMQDAQIPCFFSYLGESTKSLSVADADCRWSPAMSLGETRLVCPEVLARRPGNGVEGSVHAPERATDTATRVA</sequence>
<evidence type="ECO:0000313" key="3">
    <source>
        <dbReference type="Proteomes" id="UP000253845"/>
    </source>
</evidence>